<reference evidence="2 3" key="1">
    <citation type="submission" date="2015-11" db="EMBL/GenBank/DDBJ databases">
        <title>Genomic analysis of 38 Legionella species identifies large and diverse effector repertoires.</title>
        <authorList>
            <person name="Burstein D."/>
            <person name="Amaro F."/>
            <person name="Zusman T."/>
            <person name="Lifshitz Z."/>
            <person name="Cohen O."/>
            <person name="Gilbert J.A."/>
            <person name="Pupko T."/>
            <person name="Shuman H.A."/>
            <person name="Segal G."/>
        </authorList>
    </citation>
    <scope>NUCLEOTIDE SEQUENCE [LARGE SCALE GENOMIC DNA]</scope>
    <source>
        <strain evidence="2 3">ATCC 49505</strain>
    </source>
</reference>
<comment type="caution">
    <text evidence="2">The sequence shown here is derived from an EMBL/GenBank/DDBJ whole genome shotgun (WGS) entry which is preliminary data.</text>
</comment>
<dbReference type="EMBL" id="LNYK01000034">
    <property type="protein sequence ID" value="KTD19556.1"/>
    <property type="molecule type" value="Genomic_DNA"/>
</dbReference>
<evidence type="ECO:0000313" key="2">
    <source>
        <dbReference type="EMBL" id="KTD19556.1"/>
    </source>
</evidence>
<dbReference type="RefSeq" id="WP_058530113.1">
    <property type="nucleotide sequence ID" value="NZ_CAAAHZ010000002.1"/>
</dbReference>
<dbReference type="OrthoDB" id="5638627at2"/>
<feature type="region of interest" description="Disordered" evidence="1">
    <location>
        <begin position="41"/>
        <end position="61"/>
    </location>
</feature>
<dbReference type="AlphaFoldDB" id="A0A0W0VHE0"/>
<keyword evidence="3" id="KW-1185">Reference proteome</keyword>
<evidence type="ECO:0000256" key="1">
    <source>
        <dbReference type="SAM" id="MobiDB-lite"/>
    </source>
</evidence>
<feature type="region of interest" description="Disordered" evidence="1">
    <location>
        <begin position="1"/>
        <end position="29"/>
    </location>
</feature>
<name>A0A0W0VHE0_9GAMM</name>
<organism evidence="2 3">
    <name type="scientific">Legionella londiniensis</name>
    <dbReference type="NCBI Taxonomy" id="45068"/>
    <lineage>
        <taxon>Bacteria</taxon>
        <taxon>Pseudomonadati</taxon>
        <taxon>Pseudomonadota</taxon>
        <taxon>Gammaproteobacteria</taxon>
        <taxon>Legionellales</taxon>
        <taxon>Legionellaceae</taxon>
        <taxon>Legionella</taxon>
    </lineage>
</organism>
<protein>
    <submittedName>
        <fullName evidence="2">Uncharacterized protein</fullName>
    </submittedName>
</protein>
<feature type="compositionally biased region" description="Basic and acidic residues" evidence="1">
    <location>
        <begin position="42"/>
        <end position="53"/>
    </location>
</feature>
<evidence type="ECO:0000313" key="3">
    <source>
        <dbReference type="Proteomes" id="UP000054997"/>
    </source>
</evidence>
<dbReference type="Proteomes" id="UP000054997">
    <property type="component" value="Unassembled WGS sequence"/>
</dbReference>
<gene>
    <name evidence="2" type="ORF">Llon_2136</name>
</gene>
<sequence>MSEKQQRTASQTREKMQQRYGDGLPHKHDKCHHAYRQHYRTHPVEPNKQKKNNEINQPTGIVRALNLRKVRKRLDKGRFH</sequence>
<proteinExistence type="predicted"/>
<feature type="compositionally biased region" description="Basic and acidic residues" evidence="1">
    <location>
        <begin position="1"/>
        <end position="17"/>
    </location>
</feature>
<dbReference type="PATRIC" id="fig|45068.5.peg.2325"/>
<accession>A0A0W0VHE0</accession>
<dbReference type="STRING" id="45068.Llon_2136"/>